<feature type="domain" description="tRNA/rRNA methyltransferase SpoU type" evidence="5">
    <location>
        <begin position="4"/>
        <end position="154"/>
    </location>
</feature>
<dbReference type="CDD" id="cd18093">
    <property type="entry name" value="SpoU-like_TrmJ"/>
    <property type="match status" value="1"/>
</dbReference>
<name>A0A368E4C4_9PROT</name>
<dbReference type="SUPFAM" id="SSF75217">
    <property type="entry name" value="alpha/beta knot"/>
    <property type="match status" value="1"/>
</dbReference>
<gene>
    <name evidence="6" type="ORF">DBW69_01170</name>
</gene>
<dbReference type="Proteomes" id="UP000252132">
    <property type="component" value="Unassembled WGS sequence"/>
</dbReference>
<dbReference type="GO" id="GO:0005829">
    <property type="term" value="C:cytosol"/>
    <property type="evidence" value="ECO:0007669"/>
    <property type="project" value="TreeGrafter"/>
</dbReference>
<accession>A0A368E4C4</accession>
<protein>
    <submittedName>
        <fullName evidence="6">RNA methyltransferase</fullName>
    </submittedName>
</protein>
<dbReference type="GO" id="GO:0003723">
    <property type="term" value="F:RNA binding"/>
    <property type="evidence" value="ECO:0007669"/>
    <property type="project" value="InterPro"/>
</dbReference>
<evidence type="ECO:0000256" key="3">
    <source>
        <dbReference type="ARBA" id="ARBA00022679"/>
    </source>
</evidence>
<proteinExistence type="inferred from homology"/>
<dbReference type="InterPro" id="IPR001537">
    <property type="entry name" value="SpoU_MeTrfase"/>
</dbReference>
<dbReference type="PIRSF" id="PIRSF004808">
    <property type="entry name" value="LasT"/>
    <property type="match status" value="1"/>
</dbReference>
<comment type="similarity">
    <text evidence="1">Belongs to the class IV-like SAM-binding methyltransferase superfamily. RNA methyltransferase TrmH family.</text>
</comment>
<reference evidence="6 7" key="1">
    <citation type="journal article" date="2018" name="Microbiome">
        <title>Fine metagenomic profile of the Mediterranean stratified and mixed water columns revealed by assembly and recruitment.</title>
        <authorList>
            <person name="Haro-Moreno J.M."/>
            <person name="Lopez-Perez M."/>
            <person name="De La Torre J.R."/>
            <person name="Picazo A."/>
            <person name="Camacho A."/>
            <person name="Rodriguez-Valera F."/>
        </authorList>
    </citation>
    <scope>NUCLEOTIDE SEQUENCE [LARGE SCALE GENOMIC DNA]</scope>
    <source>
        <strain evidence="6">MED-G55</strain>
    </source>
</reference>
<organism evidence="6 7">
    <name type="scientific">PS1 clade bacterium</name>
    <dbReference type="NCBI Taxonomy" id="2175152"/>
    <lineage>
        <taxon>Bacteria</taxon>
        <taxon>Pseudomonadati</taxon>
        <taxon>Pseudomonadota</taxon>
        <taxon>Alphaproteobacteria</taxon>
        <taxon>PS1 clade</taxon>
    </lineage>
</organism>
<dbReference type="GO" id="GO:0002128">
    <property type="term" value="P:tRNA nucleoside ribose methylation"/>
    <property type="evidence" value="ECO:0007669"/>
    <property type="project" value="TreeGrafter"/>
</dbReference>
<dbReference type="Gene3D" id="3.40.1280.10">
    <property type="match status" value="1"/>
</dbReference>
<dbReference type="Pfam" id="PF00588">
    <property type="entry name" value="SpoU_methylase"/>
    <property type="match status" value="1"/>
</dbReference>
<dbReference type="EMBL" id="QOQF01000002">
    <property type="protein sequence ID" value="RCL78311.1"/>
    <property type="molecule type" value="Genomic_DNA"/>
</dbReference>
<evidence type="ECO:0000313" key="6">
    <source>
        <dbReference type="EMBL" id="RCL78311.1"/>
    </source>
</evidence>
<dbReference type="InterPro" id="IPR029028">
    <property type="entry name" value="Alpha/beta_knot_MTases"/>
</dbReference>
<dbReference type="InterPro" id="IPR029026">
    <property type="entry name" value="tRNA_m1G_MTases_N"/>
</dbReference>
<dbReference type="Gene3D" id="1.10.8.590">
    <property type="match status" value="1"/>
</dbReference>
<evidence type="ECO:0000256" key="4">
    <source>
        <dbReference type="ARBA" id="ARBA00022691"/>
    </source>
</evidence>
<dbReference type="PANTHER" id="PTHR42786:SF7">
    <property type="entry name" value="TRNA_RRNA METHYLTRANSFERASE SPOU TYPE DOMAIN-CONTAINING PROTEIN"/>
    <property type="match status" value="1"/>
</dbReference>
<evidence type="ECO:0000256" key="2">
    <source>
        <dbReference type="ARBA" id="ARBA00022603"/>
    </source>
</evidence>
<evidence type="ECO:0000256" key="1">
    <source>
        <dbReference type="ARBA" id="ARBA00007228"/>
    </source>
</evidence>
<evidence type="ECO:0000259" key="5">
    <source>
        <dbReference type="Pfam" id="PF00588"/>
    </source>
</evidence>
<sequence>MKPAVILIGPQLGENIGTVARAMLNFGLEDLRLVNPRKGWDVERAIKASAGADKVVENRKTFTTTTEAIADLGYIVATTARSRDMVKTVLTPDKTAQMIYSHAAESVQSGLMFGPERTGLDNDDITLCDAICTVPLNPEFSSLNLAQAVLLMSYVWSGYKNDTPEEVLVMPETRPANRGELSGMFMHLENALDEAGFLSPSEKKPAMARNIRNMLMRTKMTEQDVRTFRGMINALLRWPRGARDSEMKARVLAISRGDPDPGDKK</sequence>
<keyword evidence="3 6" id="KW-0808">Transferase</keyword>
<keyword evidence="4" id="KW-0949">S-adenosyl-L-methionine</keyword>
<keyword evidence="2 6" id="KW-0489">Methyltransferase</keyword>
<dbReference type="AlphaFoldDB" id="A0A368E4C4"/>
<evidence type="ECO:0000313" key="7">
    <source>
        <dbReference type="Proteomes" id="UP000252132"/>
    </source>
</evidence>
<dbReference type="GO" id="GO:0008173">
    <property type="term" value="F:RNA methyltransferase activity"/>
    <property type="evidence" value="ECO:0007669"/>
    <property type="project" value="InterPro"/>
</dbReference>
<dbReference type="PANTHER" id="PTHR42786">
    <property type="entry name" value="TRNA/RRNA METHYLTRANSFERASE"/>
    <property type="match status" value="1"/>
</dbReference>
<dbReference type="InterPro" id="IPR004384">
    <property type="entry name" value="RNA_MeTrfase_TrmJ/LasT"/>
</dbReference>
<comment type="caution">
    <text evidence="6">The sequence shown here is derived from an EMBL/GenBank/DDBJ whole genome shotgun (WGS) entry which is preliminary data.</text>
</comment>